<dbReference type="InterPro" id="IPR014284">
    <property type="entry name" value="RNA_pol_sigma-70_dom"/>
</dbReference>
<evidence type="ECO:0000256" key="4">
    <source>
        <dbReference type="ARBA" id="ARBA00023125"/>
    </source>
</evidence>
<evidence type="ECO:0000259" key="7">
    <source>
        <dbReference type="Pfam" id="PF08281"/>
    </source>
</evidence>
<dbReference type="InterPro" id="IPR013324">
    <property type="entry name" value="RNA_pol_sigma_r3/r4-like"/>
</dbReference>
<organism evidence="8 9">
    <name type="scientific">Allorhodopirellula solitaria</name>
    <dbReference type="NCBI Taxonomy" id="2527987"/>
    <lineage>
        <taxon>Bacteria</taxon>
        <taxon>Pseudomonadati</taxon>
        <taxon>Planctomycetota</taxon>
        <taxon>Planctomycetia</taxon>
        <taxon>Pirellulales</taxon>
        <taxon>Pirellulaceae</taxon>
        <taxon>Allorhodopirellula</taxon>
    </lineage>
</organism>
<evidence type="ECO:0000256" key="1">
    <source>
        <dbReference type="ARBA" id="ARBA00010641"/>
    </source>
</evidence>
<dbReference type="NCBIfam" id="TIGR02937">
    <property type="entry name" value="sigma70-ECF"/>
    <property type="match status" value="1"/>
</dbReference>
<dbReference type="Proteomes" id="UP000318053">
    <property type="component" value="Unassembled WGS sequence"/>
</dbReference>
<dbReference type="RefSeq" id="WP_186774915.1">
    <property type="nucleotide sequence ID" value="NZ_SJPK01000005.1"/>
</dbReference>
<evidence type="ECO:0000313" key="9">
    <source>
        <dbReference type="Proteomes" id="UP000318053"/>
    </source>
</evidence>
<dbReference type="GO" id="GO:0003677">
    <property type="term" value="F:DNA binding"/>
    <property type="evidence" value="ECO:0007669"/>
    <property type="project" value="UniProtKB-KW"/>
</dbReference>
<dbReference type="GO" id="GO:0006352">
    <property type="term" value="P:DNA-templated transcription initiation"/>
    <property type="evidence" value="ECO:0007669"/>
    <property type="project" value="InterPro"/>
</dbReference>
<evidence type="ECO:0000256" key="3">
    <source>
        <dbReference type="ARBA" id="ARBA00023082"/>
    </source>
</evidence>
<dbReference type="InterPro" id="IPR013249">
    <property type="entry name" value="RNA_pol_sigma70_r4_t2"/>
</dbReference>
<protein>
    <submittedName>
        <fullName evidence="8">RNA polymerase sigma factor YlaC</fullName>
    </submittedName>
</protein>
<evidence type="ECO:0000256" key="5">
    <source>
        <dbReference type="ARBA" id="ARBA00023163"/>
    </source>
</evidence>
<evidence type="ECO:0000256" key="2">
    <source>
        <dbReference type="ARBA" id="ARBA00023015"/>
    </source>
</evidence>
<sequence>MTASFTPGTAERLRRGDSEAIESVVEAFFAPVYRYLLCRGCSQPEAEELTAETFFQVLKSVSGFRGGEDQIRAFVYATARHVRAGHYRACSRTAASDVTWSTMESDGESPQDSLLKDEQKLQISCAIAKLEEPTKEVVILRFINELSIKEIAAICEMPIGTIKSHLHRAKIELKQLLADSGPTQ</sequence>
<dbReference type="Pfam" id="PF04542">
    <property type="entry name" value="Sigma70_r2"/>
    <property type="match status" value="1"/>
</dbReference>
<dbReference type="EMBL" id="SJPK01000005">
    <property type="protein sequence ID" value="TWT66697.1"/>
    <property type="molecule type" value="Genomic_DNA"/>
</dbReference>
<comment type="caution">
    <text evidence="8">The sequence shown here is derived from an EMBL/GenBank/DDBJ whole genome shotgun (WGS) entry which is preliminary data.</text>
</comment>
<keyword evidence="5" id="KW-0804">Transcription</keyword>
<name>A0A5C5XTY1_9BACT</name>
<dbReference type="GO" id="GO:0016987">
    <property type="term" value="F:sigma factor activity"/>
    <property type="evidence" value="ECO:0007669"/>
    <property type="project" value="UniProtKB-KW"/>
</dbReference>
<dbReference type="PANTHER" id="PTHR43133">
    <property type="entry name" value="RNA POLYMERASE ECF-TYPE SIGMA FACTO"/>
    <property type="match status" value="1"/>
</dbReference>
<proteinExistence type="inferred from homology"/>
<reference evidence="8 9" key="1">
    <citation type="submission" date="2019-02" db="EMBL/GenBank/DDBJ databases">
        <title>Deep-cultivation of Planctomycetes and their phenomic and genomic characterization uncovers novel biology.</title>
        <authorList>
            <person name="Wiegand S."/>
            <person name="Jogler M."/>
            <person name="Boedeker C."/>
            <person name="Pinto D."/>
            <person name="Vollmers J."/>
            <person name="Rivas-Marin E."/>
            <person name="Kohn T."/>
            <person name="Peeters S.H."/>
            <person name="Heuer A."/>
            <person name="Rast P."/>
            <person name="Oberbeckmann S."/>
            <person name="Bunk B."/>
            <person name="Jeske O."/>
            <person name="Meyerdierks A."/>
            <person name="Storesund J.E."/>
            <person name="Kallscheuer N."/>
            <person name="Luecker S."/>
            <person name="Lage O.M."/>
            <person name="Pohl T."/>
            <person name="Merkel B.J."/>
            <person name="Hornburger P."/>
            <person name="Mueller R.-W."/>
            <person name="Bruemmer F."/>
            <person name="Labrenz M."/>
            <person name="Spormann A.M."/>
            <person name="Op Den Camp H."/>
            <person name="Overmann J."/>
            <person name="Amann R."/>
            <person name="Jetten M.S.M."/>
            <person name="Mascher T."/>
            <person name="Medema M.H."/>
            <person name="Devos D.P."/>
            <person name="Kaster A.-K."/>
            <person name="Ovreas L."/>
            <person name="Rohde M."/>
            <person name="Galperin M.Y."/>
            <person name="Jogler C."/>
        </authorList>
    </citation>
    <scope>NUCLEOTIDE SEQUENCE [LARGE SCALE GENOMIC DNA]</scope>
    <source>
        <strain evidence="8 9">CA85</strain>
    </source>
</reference>
<keyword evidence="3" id="KW-0731">Sigma factor</keyword>
<dbReference type="Pfam" id="PF08281">
    <property type="entry name" value="Sigma70_r4_2"/>
    <property type="match status" value="1"/>
</dbReference>
<dbReference type="Gene3D" id="1.10.1740.10">
    <property type="match status" value="1"/>
</dbReference>
<dbReference type="SUPFAM" id="SSF88946">
    <property type="entry name" value="Sigma2 domain of RNA polymerase sigma factors"/>
    <property type="match status" value="1"/>
</dbReference>
<dbReference type="Gene3D" id="1.10.10.10">
    <property type="entry name" value="Winged helix-like DNA-binding domain superfamily/Winged helix DNA-binding domain"/>
    <property type="match status" value="1"/>
</dbReference>
<dbReference type="AlphaFoldDB" id="A0A5C5XTY1"/>
<keyword evidence="9" id="KW-1185">Reference proteome</keyword>
<dbReference type="CDD" id="cd06171">
    <property type="entry name" value="Sigma70_r4"/>
    <property type="match status" value="1"/>
</dbReference>
<keyword evidence="2" id="KW-0805">Transcription regulation</keyword>
<evidence type="ECO:0000259" key="6">
    <source>
        <dbReference type="Pfam" id="PF04542"/>
    </source>
</evidence>
<keyword evidence="4" id="KW-0238">DNA-binding</keyword>
<dbReference type="SUPFAM" id="SSF88659">
    <property type="entry name" value="Sigma3 and sigma4 domains of RNA polymerase sigma factors"/>
    <property type="match status" value="1"/>
</dbReference>
<dbReference type="InterPro" id="IPR013325">
    <property type="entry name" value="RNA_pol_sigma_r2"/>
</dbReference>
<dbReference type="InterPro" id="IPR039425">
    <property type="entry name" value="RNA_pol_sigma-70-like"/>
</dbReference>
<dbReference type="PANTHER" id="PTHR43133:SF8">
    <property type="entry name" value="RNA POLYMERASE SIGMA FACTOR HI_1459-RELATED"/>
    <property type="match status" value="1"/>
</dbReference>
<feature type="domain" description="RNA polymerase sigma-70 region 2" evidence="6">
    <location>
        <begin position="28"/>
        <end position="89"/>
    </location>
</feature>
<dbReference type="InterPro" id="IPR007627">
    <property type="entry name" value="RNA_pol_sigma70_r2"/>
</dbReference>
<comment type="similarity">
    <text evidence="1">Belongs to the sigma-70 factor family. ECF subfamily.</text>
</comment>
<dbReference type="InterPro" id="IPR036388">
    <property type="entry name" value="WH-like_DNA-bd_sf"/>
</dbReference>
<gene>
    <name evidence="8" type="primary">ylaC</name>
    <name evidence="8" type="ORF">CA85_27940</name>
</gene>
<accession>A0A5C5XTY1</accession>
<feature type="domain" description="RNA polymerase sigma factor 70 region 4 type 2" evidence="7">
    <location>
        <begin position="121"/>
        <end position="172"/>
    </location>
</feature>
<evidence type="ECO:0000313" key="8">
    <source>
        <dbReference type="EMBL" id="TWT66697.1"/>
    </source>
</evidence>